<organism evidence="1 2">
    <name type="scientific">Actinoplanes regularis</name>
    <dbReference type="NCBI Taxonomy" id="52697"/>
    <lineage>
        <taxon>Bacteria</taxon>
        <taxon>Bacillati</taxon>
        <taxon>Actinomycetota</taxon>
        <taxon>Actinomycetes</taxon>
        <taxon>Micromonosporales</taxon>
        <taxon>Micromonosporaceae</taxon>
        <taxon>Actinoplanes</taxon>
    </lineage>
</organism>
<evidence type="ECO:0000313" key="2">
    <source>
        <dbReference type="Proteomes" id="UP000198415"/>
    </source>
</evidence>
<sequence length="59" mass="6272">MSFAAALNAAALMDEVCFAAAAVQGVSRSDLLAMAERKREQRGGFDDRIVWLGNTTPGN</sequence>
<dbReference type="OrthoDB" id="9813491at2"/>
<proteinExistence type="predicted"/>
<protein>
    <submittedName>
        <fullName evidence="1">Uncharacterized protein</fullName>
    </submittedName>
</protein>
<dbReference type="Proteomes" id="UP000198415">
    <property type="component" value="Unassembled WGS sequence"/>
</dbReference>
<reference evidence="1 2" key="1">
    <citation type="submission" date="2017-06" db="EMBL/GenBank/DDBJ databases">
        <authorList>
            <person name="Kim H.J."/>
            <person name="Triplett B.A."/>
        </authorList>
    </citation>
    <scope>NUCLEOTIDE SEQUENCE [LARGE SCALE GENOMIC DNA]</scope>
    <source>
        <strain evidence="1 2">DSM 43151</strain>
    </source>
</reference>
<dbReference type="AlphaFoldDB" id="A0A239JZ90"/>
<dbReference type="EMBL" id="FZNR01000040">
    <property type="protein sequence ID" value="SNT10939.1"/>
    <property type="molecule type" value="Genomic_DNA"/>
</dbReference>
<name>A0A239JZ90_9ACTN</name>
<evidence type="ECO:0000313" key="1">
    <source>
        <dbReference type="EMBL" id="SNT10939.1"/>
    </source>
</evidence>
<keyword evidence="2" id="KW-1185">Reference proteome</keyword>
<dbReference type="RefSeq" id="WP_089299160.1">
    <property type="nucleotide sequence ID" value="NZ_BOMU01000134.1"/>
</dbReference>
<gene>
    <name evidence="1" type="ORF">SAMN06264365_14014</name>
</gene>
<accession>A0A239JZ90</accession>